<sequence>MDPLNSHRTEGILHLELNIPSKKNALTDTLRAELRAALTAAQSDPEVRDCAVGCRGNFCPGGDISAMTSDVKVARMRILHDVVRLLRAGGRPVVAAVSGTAFGAGFSLALCCDQVIVSPDPRFSASFGRAGCRPIPRSASPCRAASATPERGGFCCPQRWLAQNRPWRSGLRMIWWRGRSFSAPLRRGRVSCRPVPRRSRPMSKRP</sequence>
<name>A0A3P3DPW3_9RHOB</name>
<gene>
    <name evidence="1" type="ORF">EG244_07175</name>
</gene>
<evidence type="ECO:0000313" key="2">
    <source>
        <dbReference type="Proteomes" id="UP000282125"/>
    </source>
</evidence>
<dbReference type="InterPro" id="IPR001753">
    <property type="entry name" value="Enoyl-CoA_hydra/iso"/>
</dbReference>
<reference evidence="1 2" key="1">
    <citation type="submission" date="2018-11" db="EMBL/GenBank/DDBJ databases">
        <title>Gemmobacter sp. nov., YIM 102744-1 draft genome.</title>
        <authorList>
            <person name="Li G."/>
            <person name="Jiang Y."/>
        </authorList>
    </citation>
    <scope>NUCLEOTIDE SEQUENCE [LARGE SCALE GENOMIC DNA]</scope>
    <source>
        <strain evidence="1 2">YIM 102744-1</strain>
    </source>
</reference>
<dbReference type="CDD" id="cd06558">
    <property type="entry name" value="crotonase-like"/>
    <property type="match status" value="1"/>
</dbReference>
<evidence type="ECO:0000313" key="1">
    <source>
        <dbReference type="EMBL" id="RRH76191.1"/>
    </source>
</evidence>
<keyword evidence="1" id="KW-0413">Isomerase</keyword>
<dbReference type="Pfam" id="PF00378">
    <property type="entry name" value="ECH_1"/>
    <property type="match status" value="1"/>
</dbReference>
<dbReference type="EMBL" id="RRAZ01000008">
    <property type="protein sequence ID" value="RRH76191.1"/>
    <property type="molecule type" value="Genomic_DNA"/>
</dbReference>
<protein>
    <submittedName>
        <fullName evidence="1">Enoyl-CoA hydratase/isomerase family protein</fullName>
    </submittedName>
</protein>
<proteinExistence type="predicted"/>
<accession>A0A3P3DPW3</accession>
<organism evidence="1 2">
    <name type="scientific">Falsigemmobacter faecalis</name>
    <dbReference type="NCBI Taxonomy" id="2488730"/>
    <lineage>
        <taxon>Bacteria</taxon>
        <taxon>Pseudomonadati</taxon>
        <taxon>Pseudomonadota</taxon>
        <taxon>Alphaproteobacteria</taxon>
        <taxon>Rhodobacterales</taxon>
        <taxon>Paracoccaceae</taxon>
        <taxon>Falsigemmobacter</taxon>
    </lineage>
</organism>
<keyword evidence="2" id="KW-1185">Reference proteome</keyword>
<dbReference type="PANTHER" id="PTHR43459:SF1">
    <property type="entry name" value="EG:BACN32G11.4 PROTEIN"/>
    <property type="match status" value="1"/>
</dbReference>
<comment type="caution">
    <text evidence="1">The sequence shown here is derived from an EMBL/GenBank/DDBJ whole genome shotgun (WGS) entry which is preliminary data.</text>
</comment>
<dbReference type="Proteomes" id="UP000282125">
    <property type="component" value="Unassembled WGS sequence"/>
</dbReference>
<dbReference type="AlphaFoldDB" id="A0A3P3DPW3"/>
<dbReference type="GO" id="GO:0016853">
    <property type="term" value="F:isomerase activity"/>
    <property type="evidence" value="ECO:0007669"/>
    <property type="project" value="UniProtKB-KW"/>
</dbReference>
<dbReference type="Gene3D" id="3.90.226.10">
    <property type="entry name" value="2-enoyl-CoA Hydratase, Chain A, domain 1"/>
    <property type="match status" value="1"/>
</dbReference>
<dbReference type="InterPro" id="IPR029045">
    <property type="entry name" value="ClpP/crotonase-like_dom_sf"/>
</dbReference>
<dbReference type="SUPFAM" id="SSF52096">
    <property type="entry name" value="ClpP/crotonase"/>
    <property type="match status" value="1"/>
</dbReference>
<dbReference type="PANTHER" id="PTHR43459">
    <property type="entry name" value="ENOYL-COA HYDRATASE"/>
    <property type="match status" value="1"/>
</dbReference>
<dbReference type="OrthoDB" id="7619812at2"/>